<sequence>MWSTATVPLSKALNLYCFRLHKYLAVKIEAV</sequence>
<dbReference type="AlphaFoldDB" id="A0A0E9RZZ5"/>
<reference evidence="1" key="1">
    <citation type="submission" date="2014-11" db="EMBL/GenBank/DDBJ databases">
        <authorList>
            <person name="Amaro Gonzalez C."/>
        </authorList>
    </citation>
    <scope>NUCLEOTIDE SEQUENCE</scope>
</reference>
<reference evidence="1" key="2">
    <citation type="journal article" date="2015" name="Fish Shellfish Immunol.">
        <title>Early steps in the European eel (Anguilla anguilla)-Vibrio vulnificus interaction in the gills: Role of the RtxA13 toxin.</title>
        <authorList>
            <person name="Callol A."/>
            <person name="Pajuelo D."/>
            <person name="Ebbesson L."/>
            <person name="Teles M."/>
            <person name="MacKenzie S."/>
            <person name="Amaro C."/>
        </authorList>
    </citation>
    <scope>NUCLEOTIDE SEQUENCE</scope>
</reference>
<dbReference type="EMBL" id="GBXM01073823">
    <property type="protein sequence ID" value="JAH34754.1"/>
    <property type="molecule type" value="Transcribed_RNA"/>
</dbReference>
<proteinExistence type="predicted"/>
<name>A0A0E9RZZ5_ANGAN</name>
<accession>A0A0E9RZZ5</accession>
<evidence type="ECO:0000313" key="1">
    <source>
        <dbReference type="EMBL" id="JAH34754.1"/>
    </source>
</evidence>
<organism evidence="1">
    <name type="scientific">Anguilla anguilla</name>
    <name type="common">European freshwater eel</name>
    <name type="synonym">Muraena anguilla</name>
    <dbReference type="NCBI Taxonomy" id="7936"/>
    <lineage>
        <taxon>Eukaryota</taxon>
        <taxon>Metazoa</taxon>
        <taxon>Chordata</taxon>
        <taxon>Craniata</taxon>
        <taxon>Vertebrata</taxon>
        <taxon>Euteleostomi</taxon>
        <taxon>Actinopterygii</taxon>
        <taxon>Neopterygii</taxon>
        <taxon>Teleostei</taxon>
        <taxon>Anguilliformes</taxon>
        <taxon>Anguillidae</taxon>
        <taxon>Anguilla</taxon>
    </lineage>
</organism>
<protein>
    <submittedName>
        <fullName evidence="1">Uncharacterized protein</fullName>
    </submittedName>
</protein>